<gene>
    <name evidence="1" type="ORF">ACFPOG_05025</name>
</gene>
<sequence>MLHTFVTEPQERLILEIERLREQMVTLGNTYGLLHPEVQHCSRQLDELLLQYYEIRRSR</sequence>
<dbReference type="InterPro" id="IPR018540">
    <property type="entry name" value="Spo0E-like"/>
</dbReference>
<dbReference type="InterPro" id="IPR037208">
    <property type="entry name" value="Spo0E-like_sf"/>
</dbReference>
<comment type="caution">
    <text evidence="1">The sequence shown here is derived from an EMBL/GenBank/DDBJ whole genome shotgun (WGS) entry which is preliminary data.</text>
</comment>
<evidence type="ECO:0000313" key="2">
    <source>
        <dbReference type="Proteomes" id="UP001596044"/>
    </source>
</evidence>
<dbReference type="Proteomes" id="UP001596044">
    <property type="component" value="Unassembled WGS sequence"/>
</dbReference>
<proteinExistence type="predicted"/>
<accession>A0ABW0K321</accession>
<evidence type="ECO:0000313" key="1">
    <source>
        <dbReference type="EMBL" id="MFC5447609.1"/>
    </source>
</evidence>
<dbReference type="SUPFAM" id="SSF140500">
    <property type="entry name" value="BAS1536-like"/>
    <property type="match status" value="1"/>
</dbReference>
<organism evidence="1 2">
    <name type="scientific">Paenibacillus aestuarii</name>
    <dbReference type="NCBI Taxonomy" id="516965"/>
    <lineage>
        <taxon>Bacteria</taxon>
        <taxon>Bacillati</taxon>
        <taxon>Bacillota</taxon>
        <taxon>Bacilli</taxon>
        <taxon>Bacillales</taxon>
        <taxon>Paenibacillaceae</taxon>
        <taxon>Paenibacillus</taxon>
    </lineage>
</organism>
<protein>
    <submittedName>
        <fullName evidence="1">Aspartyl-phosphate phosphatase Spo0E family protein</fullName>
    </submittedName>
</protein>
<reference evidence="2" key="1">
    <citation type="journal article" date="2019" name="Int. J. Syst. Evol. Microbiol.">
        <title>The Global Catalogue of Microorganisms (GCM) 10K type strain sequencing project: providing services to taxonomists for standard genome sequencing and annotation.</title>
        <authorList>
            <consortium name="The Broad Institute Genomics Platform"/>
            <consortium name="The Broad Institute Genome Sequencing Center for Infectious Disease"/>
            <person name="Wu L."/>
            <person name="Ma J."/>
        </authorList>
    </citation>
    <scope>NUCLEOTIDE SEQUENCE [LARGE SCALE GENOMIC DNA]</scope>
    <source>
        <strain evidence="2">KACC 11904</strain>
    </source>
</reference>
<dbReference type="InterPro" id="IPR036638">
    <property type="entry name" value="HLH_DNA-bd_sf"/>
</dbReference>
<keyword evidence="2" id="KW-1185">Reference proteome</keyword>
<dbReference type="EMBL" id="JBHSMJ010000008">
    <property type="protein sequence ID" value="MFC5447609.1"/>
    <property type="molecule type" value="Genomic_DNA"/>
</dbReference>
<dbReference type="Pfam" id="PF09388">
    <property type="entry name" value="SpoOE-like"/>
    <property type="match status" value="1"/>
</dbReference>
<dbReference type="Gene3D" id="4.10.280.10">
    <property type="entry name" value="Helix-loop-helix DNA-binding domain"/>
    <property type="match status" value="1"/>
</dbReference>
<name>A0ABW0K321_9BACL</name>
<dbReference type="RefSeq" id="WP_270884044.1">
    <property type="nucleotide sequence ID" value="NZ_JAQFVF010000061.1"/>
</dbReference>